<proteinExistence type="predicted"/>
<dbReference type="RefSeq" id="WP_187710860.1">
    <property type="nucleotide sequence ID" value="NZ_CP060820.1"/>
</dbReference>
<reference evidence="1 2" key="1">
    <citation type="submission" date="2020-08" db="EMBL/GenBank/DDBJ databases">
        <title>Lysobacter sp. II4 sp. nov., isolated from soil.</title>
        <authorList>
            <person name="Woo C.Y."/>
            <person name="Kim J."/>
        </authorList>
    </citation>
    <scope>NUCLEOTIDE SEQUENCE [LARGE SCALE GENOMIC DNA]</scope>
    <source>
        <strain evidence="1 2">II4</strain>
    </source>
</reference>
<dbReference type="AlphaFoldDB" id="A0A7H0FTP8"/>
<dbReference type="Proteomes" id="UP000516018">
    <property type="component" value="Chromosome"/>
</dbReference>
<dbReference type="KEGG" id="lsx:H8B22_07615"/>
<organism evidence="1 2">
    <name type="scientific">Agrilutibacter terrestris</name>
    <dbReference type="NCBI Taxonomy" id="2865112"/>
    <lineage>
        <taxon>Bacteria</taxon>
        <taxon>Pseudomonadati</taxon>
        <taxon>Pseudomonadota</taxon>
        <taxon>Gammaproteobacteria</taxon>
        <taxon>Lysobacterales</taxon>
        <taxon>Lysobacteraceae</taxon>
        <taxon>Agrilutibacter</taxon>
    </lineage>
</organism>
<sequence>MVKRDGARFGTLLVSKGAVEWRPSTKVYRSRLRWERFDPLMRESGRRV</sequence>
<dbReference type="EMBL" id="CP060820">
    <property type="protein sequence ID" value="QNP39414.1"/>
    <property type="molecule type" value="Genomic_DNA"/>
</dbReference>
<evidence type="ECO:0000313" key="2">
    <source>
        <dbReference type="Proteomes" id="UP000516018"/>
    </source>
</evidence>
<evidence type="ECO:0000313" key="1">
    <source>
        <dbReference type="EMBL" id="QNP39414.1"/>
    </source>
</evidence>
<accession>A0A7H0FTP8</accession>
<keyword evidence="2" id="KW-1185">Reference proteome</keyword>
<gene>
    <name evidence="1" type="ORF">H8B22_07615</name>
</gene>
<protein>
    <submittedName>
        <fullName evidence="1">Uncharacterized protein</fullName>
    </submittedName>
</protein>
<name>A0A7H0FTP8_9GAMM</name>